<comment type="similarity">
    <text evidence="2">Belongs to the TIP41 family.</text>
</comment>
<evidence type="ECO:0000256" key="1">
    <source>
        <dbReference type="ARBA" id="ARBA00004123"/>
    </source>
</evidence>
<dbReference type="EMBL" id="LUGG01000014">
    <property type="protein sequence ID" value="OBZ70190.1"/>
    <property type="molecule type" value="Genomic_DNA"/>
</dbReference>
<dbReference type="GO" id="GO:0042254">
    <property type="term" value="P:ribosome biogenesis"/>
    <property type="evidence" value="ECO:0007669"/>
    <property type="project" value="UniProtKB-KW"/>
</dbReference>
<dbReference type="InterPro" id="IPR007303">
    <property type="entry name" value="TIP41-like"/>
</dbReference>
<dbReference type="PANTHER" id="PTHR21021:SF16">
    <property type="entry name" value="TIP41-LIKE PROTEIN"/>
    <property type="match status" value="1"/>
</dbReference>
<keyword evidence="5" id="KW-0539">Nucleus</keyword>
<feature type="compositionally biased region" description="Polar residues" evidence="6">
    <location>
        <begin position="425"/>
        <end position="443"/>
    </location>
</feature>
<dbReference type="AlphaFoldDB" id="A0A1C7LZQ6"/>
<dbReference type="PANTHER" id="PTHR21021">
    <property type="entry name" value="GAF/PUTATIVE CYTOSKELETAL PROTEIN"/>
    <property type="match status" value="1"/>
</dbReference>
<comment type="subcellular location">
    <subcellularLocation>
        <location evidence="1">Nucleus</location>
    </subcellularLocation>
</comment>
<dbReference type="OrthoDB" id="28455at2759"/>
<feature type="region of interest" description="Disordered" evidence="6">
    <location>
        <begin position="400"/>
        <end position="456"/>
    </location>
</feature>
<dbReference type="GO" id="GO:0005829">
    <property type="term" value="C:cytosol"/>
    <property type="evidence" value="ECO:0007669"/>
    <property type="project" value="TreeGrafter"/>
</dbReference>
<dbReference type="InterPro" id="IPR007023">
    <property type="entry name" value="Ribosom_reg"/>
</dbReference>
<feature type="region of interest" description="Disordered" evidence="6">
    <location>
        <begin position="488"/>
        <end position="563"/>
    </location>
</feature>
<dbReference type="InterPro" id="IPR051330">
    <property type="entry name" value="Phosphatase_reg/MetRdx"/>
</dbReference>
<dbReference type="STRING" id="5627.A0A1C7LZQ6"/>
<feature type="region of interest" description="Disordered" evidence="6">
    <location>
        <begin position="317"/>
        <end position="368"/>
    </location>
</feature>
<keyword evidence="4" id="KW-0690">Ribosome biogenesis</keyword>
<feature type="compositionally biased region" description="Basic and acidic residues" evidence="6">
    <location>
        <begin position="400"/>
        <end position="424"/>
    </location>
</feature>
<sequence length="563" mass="63327">MTFGNNALELEHKTSGWKFCFTTEDALKAVKNGELEDGDGGVKVGYADAWLKSRTGPSSQLPMPQTVVTKPYDWTYTSVYSGHNISSSSKEITWQPADPGNQSHKIPLAELTRQDPILFYAEIPLYEDELHDNGASQLLVRIRVMPTCIFILARFTLRVDNVLFRNYDTRIYHPFASSPPLFVREMSGWEAPYDRVKRRLPKRDDMTPLTDPTKRVPYEMYCWQFRRECMDWGNYDAEIDSLDGHRDAFAEHAAKQKSVLVEKDIPLEVDTGFLTVTDLNPVDTESYEANLEDYLLSTARDGVQTLLAALFSLPTTSSPDGPLAKVPPPTTQLPRAKPLPKPKPQQNGREFANAKGIQHRKKEKKVWDEEKQEWVDRWGWKGANKKEEGQWLTEVRANADVDHDPSKKSRYERKAKVAKNERQHQQNMARAAQQNGPSTSAAASTVPERKKQIDRTLAVTRSSTASMGKFDKTLDGEKKLKGIKRKFEANEMPAANEKSNNLAILSKLDREPLAKKTRKGPQESAPGSSDVLNVRKAIRSASRGKGSAALAREGGGKGKKGRR</sequence>
<evidence type="ECO:0000256" key="5">
    <source>
        <dbReference type="ARBA" id="ARBA00023242"/>
    </source>
</evidence>
<dbReference type="GO" id="GO:0005634">
    <property type="term" value="C:nucleus"/>
    <property type="evidence" value="ECO:0007669"/>
    <property type="project" value="UniProtKB-SubCell"/>
</dbReference>
<feature type="compositionally biased region" description="Pro residues" evidence="6">
    <location>
        <begin position="325"/>
        <end position="343"/>
    </location>
</feature>
<evidence type="ECO:0000313" key="8">
    <source>
        <dbReference type="Proteomes" id="UP000092993"/>
    </source>
</evidence>
<protein>
    <submittedName>
        <fullName evidence="7">Ribosome biogenesis regulatory</fullName>
    </submittedName>
</protein>
<keyword evidence="8" id="KW-1185">Reference proteome</keyword>
<comment type="caution">
    <text evidence="7">The sequence shown here is derived from an EMBL/GenBank/DDBJ whole genome shotgun (WGS) entry which is preliminary data.</text>
</comment>
<dbReference type="Pfam" id="PF04176">
    <property type="entry name" value="TIP41"/>
    <property type="match status" value="1"/>
</dbReference>
<evidence type="ECO:0000256" key="2">
    <source>
        <dbReference type="ARBA" id="ARBA00006658"/>
    </source>
</evidence>
<accession>A0A1C7LZQ6</accession>
<evidence type="ECO:0000256" key="4">
    <source>
        <dbReference type="ARBA" id="ARBA00022517"/>
    </source>
</evidence>
<organism evidence="7 8">
    <name type="scientific">Grifola frondosa</name>
    <name type="common">Maitake</name>
    <name type="synonym">Polyporus frondosus</name>
    <dbReference type="NCBI Taxonomy" id="5627"/>
    <lineage>
        <taxon>Eukaryota</taxon>
        <taxon>Fungi</taxon>
        <taxon>Dikarya</taxon>
        <taxon>Basidiomycota</taxon>
        <taxon>Agaricomycotina</taxon>
        <taxon>Agaricomycetes</taxon>
        <taxon>Polyporales</taxon>
        <taxon>Grifolaceae</taxon>
        <taxon>Grifola</taxon>
    </lineage>
</organism>
<reference evidence="7 8" key="1">
    <citation type="submission" date="2016-03" db="EMBL/GenBank/DDBJ databases">
        <title>Whole genome sequencing of Grifola frondosa 9006-11.</title>
        <authorList>
            <person name="Min B."/>
            <person name="Park H."/>
            <person name="Kim J.-G."/>
            <person name="Cho H."/>
            <person name="Oh Y.-L."/>
            <person name="Kong W.-S."/>
            <person name="Choi I.-G."/>
        </authorList>
    </citation>
    <scope>NUCLEOTIDE SEQUENCE [LARGE SCALE GENOMIC DNA]</scope>
    <source>
        <strain evidence="7 8">9006-11</strain>
    </source>
</reference>
<proteinExistence type="inferred from homology"/>
<name>A0A1C7LZQ6_GRIFR</name>
<evidence type="ECO:0000256" key="6">
    <source>
        <dbReference type="SAM" id="MobiDB-lite"/>
    </source>
</evidence>
<dbReference type="Pfam" id="PF04939">
    <property type="entry name" value="RRS1"/>
    <property type="match status" value="1"/>
</dbReference>
<dbReference type="Proteomes" id="UP000092993">
    <property type="component" value="Unassembled WGS sequence"/>
</dbReference>
<gene>
    <name evidence="7" type="primary">Rrs1</name>
    <name evidence="7" type="ORF">A0H81_09629</name>
</gene>
<evidence type="ECO:0000313" key="7">
    <source>
        <dbReference type="EMBL" id="OBZ70190.1"/>
    </source>
</evidence>
<comment type="similarity">
    <text evidence="3">Belongs to the RRS1 family.</text>
</comment>
<dbReference type="GO" id="GO:0031929">
    <property type="term" value="P:TOR signaling"/>
    <property type="evidence" value="ECO:0007669"/>
    <property type="project" value="TreeGrafter"/>
</dbReference>
<evidence type="ECO:0000256" key="3">
    <source>
        <dbReference type="ARBA" id="ARBA00010077"/>
    </source>
</evidence>